<feature type="active site" evidence="9">
    <location>
        <position position="173"/>
    </location>
</feature>
<dbReference type="PANTHER" id="PTHR30523:SF6">
    <property type="entry name" value="PHOSPHOENOLPYRUVATE CARBOXYLASE"/>
    <property type="match status" value="1"/>
</dbReference>
<dbReference type="InterPro" id="IPR022805">
    <property type="entry name" value="PEP_COase_bac/pln-type"/>
</dbReference>
<comment type="subunit">
    <text evidence="9">Homotetramer.</text>
</comment>
<organism evidence="11 12">
    <name type="scientific">Candidatus Nesterenkonia stercoripullorum</name>
    <dbReference type="NCBI Taxonomy" id="2838701"/>
    <lineage>
        <taxon>Bacteria</taxon>
        <taxon>Bacillati</taxon>
        <taxon>Actinomycetota</taxon>
        <taxon>Actinomycetes</taxon>
        <taxon>Micrococcales</taxon>
        <taxon>Micrococcaceae</taxon>
        <taxon>Nesterenkonia</taxon>
    </lineage>
</organism>
<evidence type="ECO:0000256" key="4">
    <source>
        <dbReference type="ARBA" id="ARBA00022419"/>
    </source>
</evidence>
<comment type="similarity">
    <text evidence="2 9">Belongs to the PEPCase type 1 family.</text>
</comment>
<accession>A0A9D1S247</accession>
<evidence type="ECO:0000256" key="10">
    <source>
        <dbReference type="SAM" id="MobiDB-lite"/>
    </source>
</evidence>
<feature type="region of interest" description="Disordered" evidence="10">
    <location>
        <begin position="1"/>
        <end position="26"/>
    </location>
</feature>
<dbReference type="GO" id="GO:0006107">
    <property type="term" value="P:oxaloacetate metabolic process"/>
    <property type="evidence" value="ECO:0007669"/>
    <property type="project" value="UniProtKB-UniRule"/>
</dbReference>
<dbReference type="Pfam" id="PF00311">
    <property type="entry name" value="PEPcase"/>
    <property type="match status" value="2"/>
</dbReference>
<evidence type="ECO:0000256" key="5">
    <source>
        <dbReference type="ARBA" id="ARBA00022842"/>
    </source>
</evidence>
<dbReference type="GO" id="GO:0015977">
    <property type="term" value="P:carbon fixation"/>
    <property type="evidence" value="ECO:0007669"/>
    <property type="project" value="UniProtKB-UniRule"/>
</dbReference>
<name>A0A9D1S247_9MICC</name>
<dbReference type="GO" id="GO:0005829">
    <property type="term" value="C:cytosol"/>
    <property type="evidence" value="ECO:0007669"/>
    <property type="project" value="TreeGrafter"/>
</dbReference>
<evidence type="ECO:0000256" key="8">
    <source>
        <dbReference type="ARBA" id="ARBA00048995"/>
    </source>
</evidence>
<keyword evidence="5 9" id="KW-0460">Magnesium</keyword>
<dbReference type="EMBL" id="DXGD01000123">
    <property type="protein sequence ID" value="HIW99168.1"/>
    <property type="molecule type" value="Genomic_DNA"/>
</dbReference>
<comment type="cofactor">
    <cofactor evidence="9">
        <name>Mg(2+)</name>
        <dbReference type="ChEBI" id="CHEBI:18420"/>
    </cofactor>
</comment>
<reference evidence="11" key="1">
    <citation type="journal article" date="2021" name="PeerJ">
        <title>Extensive microbial diversity within the chicken gut microbiome revealed by metagenomics and culture.</title>
        <authorList>
            <person name="Gilroy R."/>
            <person name="Ravi A."/>
            <person name="Getino M."/>
            <person name="Pursley I."/>
            <person name="Horton D.L."/>
            <person name="Alikhan N.F."/>
            <person name="Baker D."/>
            <person name="Gharbi K."/>
            <person name="Hall N."/>
            <person name="Watson M."/>
            <person name="Adriaenssens E.M."/>
            <person name="Foster-Nyarko E."/>
            <person name="Jarju S."/>
            <person name="Secka A."/>
            <person name="Antonio M."/>
            <person name="Oren A."/>
            <person name="Chaudhuri R.R."/>
            <person name="La Ragione R."/>
            <person name="Hildebrand F."/>
            <person name="Pallen M.J."/>
        </authorList>
    </citation>
    <scope>NUCLEOTIDE SEQUENCE</scope>
    <source>
        <strain evidence="11">ChiHejej3B27-3195</strain>
    </source>
</reference>
<comment type="catalytic activity">
    <reaction evidence="8 9">
        <text>oxaloacetate + phosphate = phosphoenolpyruvate + hydrogencarbonate</text>
        <dbReference type="Rhea" id="RHEA:28370"/>
        <dbReference type="ChEBI" id="CHEBI:16452"/>
        <dbReference type="ChEBI" id="CHEBI:17544"/>
        <dbReference type="ChEBI" id="CHEBI:43474"/>
        <dbReference type="ChEBI" id="CHEBI:58702"/>
        <dbReference type="EC" id="4.1.1.31"/>
    </reaction>
</comment>
<dbReference type="Proteomes" id="UP000824151">
    <property type="component" value="Unassembled WGS sequence"/>
</dbReference>
<evidence type="ECO:0000256" key="3">
    <source>
        <dbReference type="ARBA" id="ARBA00012305"/>
    </source>
</evidence>
<dbReference type="InterPro" id="IPR021135">
    <property type="entry name" value="PEP_COase"/>
</dbReference>
<evidence type="ECO:0000256" key="6">
    <source>
        <dbReference type="ARBA" id="ARBA00023239"/>
    </source>
</evidence>
<feature type="compositionally biased region" description="Polar residues" evidence="10">
    <location>
        <begin position="1"/>
        <end position="10"/>
    </location>
</feature>
<feature type="compositionally biased region" description="Basic and acidic residues" evidence="10">
    <location>
        <begin position="17"/>
        <end position="26"/>
    </location>
</feature>
<gene>
    <name evidence="9" type="primary">ppc</name>
    <name evidence="11" type="ORF">H9871_03395</name>
</gene>
<keyword evidence="6 9" id="KW-0456">Lyase</keyword>
<feature type="active site" evidence="9">
    <location>
        <position position="570"/>
    </location>
</feature>
<evidence type="ECO:0000256" key="9">
    <source>
        <dbReference type="HAMAP-Rule" id="MF_00595"/>
    </source>
</evidence>
<evidence type="ECO:0000256" key="7">
    <source>
        <dbReference type="ARBA" id="ARBA00023300"/>
    </source>
</evidence>
<dbReference type="EC" id="4.1.1.31" evidence="3 9"/>
<dbReference type="InterPro" id="IPR015813">
    <property type="entry name" value="Pyrv/PenolPyrv_kinase-like_dom"/>
</dbReference>
<dbReference type="HAMAP" id="MF_00595">
    <property type="entry name" value="PEPcase_type1"/>
    <property type="match status" value="1"/>
</dbReference>
<dbReference type="GO" id="GO:0006099">
    <property type="term" value="P:tricarboxylic acid cycle"/>
    <property type="evidence" value="ECO:0007669"/>
    <property type="project" value="InterPro"/>
</dbReference>
<protein>
    <recommendedName>
        <fullName evidence="4 9">Phosphoenolpyruvate carboxylase</fullName>
        <shortName evidence="9">PEPC</shortName>
        <shortName evidence="9">PEPCase</shortName>
        <ecNumber evidence="3 9">4.1.1.31</ecNumber>
    </recommendedName>
</protein>
<comment type="caution">
    <text evidence="11">The sequence shown here is derived from an EMBL/GenBank/DDBJ whole genome shotgun (WGS) entry which is preliminary data.</text>
</comment>
<dbReference type="PRINTS" id="PR00150">
    <property type="entry name" value="PEPCARBXLASE"/>
</dbReference>
<sequence>MSQQSPSQGAARSEVPPAERADHAREAATHEVPEAMRHDVGLLGDLLGQVLTEYGSEGLLQDVEALRELTIAAHGDPGGDQLRQAEDLVETFPAERAKEVARAFTCYFLLANLAEEQHRVRTLRIRDGEAPLSQQKPSDSVAAALEHLAGEIGQEEAEARLTELRFHPVLTAHPTEARRNAISSAVRRIGDLLDRRDDPRLGLTARAENTRELLGEIDTMWRTAQLRVANPSPLDEVRTALGVFDSSFSSVFTRAYRRMDDWLQNRDRGSVPPKAPAFIRLGTWIAGDRDGNPNVTASATRKAAEQATDRILDDLQRRTRDVALTMTLDDRYTPPSRELEHLWSKQRQLSEVLAEEASEHSPGEPHRRVLLAASIRLEATRNRHADIAYAGPEQVLQDLRTVQGSLAAGGAPRAAYGALQDLIWQVETFGFHLAELEVRQHSKVHSQTLAWLEDPDVEAPAVPGEEVLDTFRAIAAIQSRSGVDACRRYIVSFTQSAQNLADVYALAEKALGDAEEAPVLDVIPLFETYADLRNAPQILEESLSFPAVQKRLEQTGRRMEVMLGYSDSAKDVGPVAATLELYRAQEKIAEWARSHGIVLTQFHGRGGALGRGGGPANRAILAQPPHSVDLRFKVTEQGEVISARYGNPDIAMRHIEQVAAATLMASAPSTEQRNADAARRFTELARQLDDVSRARFDELIGAEGFAPWFAEVTPQDAVGMLAIGSRPAKRGLSVESLDDLRAIPWNFAWAQARINLTGWFGLGTALEAIGDVTALQEAYEGWPLFRALIDNIEMSLAKTDRRIAQRYLELGQRQDLADLVMEELDLTTSWVLRITEQKSLLQDHTVLGRAVELRNPYVDALSLLQLRALRGLRGAESDEAQLKDSRNLLLITLKGVAAGLQNTG</sequence>
<dbReference type="Gene3D" id="1.20.1440.90">
    <property type="entry name" value="Phosphoenolpyruvate/pyruvate domain"/>
    <property type="match status" value="1"/>
</dbReference>
<dbReference type="GO" id="GO:0000287">
    <property type="term" value="F:magnesium ion binding"/>
    <property type="evidence" value="ECO:0007669"/>
    <property type="project" value="UniProtKB-UniRule"/>
</dbReference>
<evidence type="ECO:0000256" key="2">
    <source>
        <dbReference type="ARBA" id="ARBA00008346"/>
    </source>
</evidence>
<keyword evidence="7 9" id="KW-0120">Carbon dioxide fixation</keyword>
<proteinExistence type="inferred from homology"/>
<evidence type="ECO:0000313" key="11">
    <source>
        <dbReference type="EMBL" id="HIW99168.1"/>
    </source>
</evidence>
<reference evidence="11" key="2">
    <citation type="submission" date="2021-04" db="EMBL/GenBank/DDBJ databases">
        <authorList>
            <person name="Gilroy R."/>
        </authorList>
    </citation>
    <scope>NUCLEOTIDE SEQUENCE</scope>
    <source>
        <strain evidence="11">ChiHejej3B27-3195</strain>
    </source>
</reference>
<dbReference type="PANTHER" id="PTHR30523">
    <property type="entry name" value="PHOSPHOENOLPYRUVATE CARBOXYLASE"/>
    <property type="match status" value="1"/>
</dbReference>
<evidence type="ECO:0000313" key="12">
    <source>
        <dbReference type="Proteomes" id="UP000824151"/>
    </source>
</evidence>
<comment type="function">
    <text evidence="1 9">Forms oxaloacetate, a four-carbon dicarboxylic acid source for the tricarboxylic acid cycle.</text>
</comment>
<dbReference type="SUPFAM" id="SSF51621">
    <property type="entry name" value="Phosphoenolpyruvate/pyruvate domain"/>
    <property type="match status" value="1"/>
</dbReference>
<dbReference type="GO" id="GO:0008964">
    <property type="term" value="F:phosphoenolpyruvate carboxylase activity"/>
    <property type="evidence" value="ECO:0007669"/>
    <property type="project" value="UniProtKB-UniRule"/>
</dbReference>
<dbReference type="AlphaFoldDB" id="A0A9D1S247"/>
<evidence type="ECO:0000256" key="1">
    <source>
        <dbReference type="ARBA" id="ARBA00003670"/>
    </source>
</evidence>